<dbReference type="Pfam" id="PF01328">
    <property type="entry name" value="Peroxidase_2"/>
    <property type="match status" value="1"/>
</dbReference>
<keyword evidence="4" id="KW-0479">Metal-binding</keyword>
<keyword evidence="11" id="KW-1185">Reference proteome</keyword>
<evidence type="ECO:0000313" key="10">
    <source>
        <dbReference type="EMBL" id="KAH7271854.1"/>
    </source>
</evidence>
<dbReference type="Gene3D" id="1.10.489.10">
    <property type="entry name" value="Chloroperoxidase-like"/>
    <property type="match status" value="1"/>
</dbReference>
<dbReference type="GO" id="GO:0046872">
    <property type="term" value="F:metal ion binding"/>
    <property type="evidence" value="ECO:0007669"/>
    <property type="project" value="UniProtKB-KW"/>
</dbReference>
<dbReference type="OrthoDB" id="407298at2759"/>
<dbReference type="PROSITE" id="PS51405">
    <property type="entry name" value="HEME_HALOPEROXIDASE"/>
    <property type="match status" value="1"/>
</dbReference>
<keyword evidence="3" id="KW-0349">Heme</keyword>
<gene>
    <name evidence="10" type="ORF">B0J15DRAFT_577075</name>
</gene>
<keyword evidence="5" id="KW-0560">Oxidoreductase</keyword>
<evidence type="ECO:0000256" key="7">
    <source>
        <dbReference type="ARBA" id="ARBA00025795"/>
    </source>
</evidence>
<dbReference type="EMBL" id="JAGTJS010000004">
    <property type="protein sequence ID" value="KAH7271854.1"/>
    <property type="molecule type" value="Genomic_DNA"/>
</dbReference>
<comment type="caution">
    <text evidence="10">The sequence shown here is derived from an EMBL/GenBank/DDBJ whole genome shotgun (WGS) entry which is preliminary data.</text>
</comment>
<feature type="compositionally biased region" description="Polar residues" evidence="8">
    <location>
        <begin position="1"/>
        <end position="22"/>
    </location>
</feature>
<protein>
    <recommendedName>
        <fullName evidence="9">Heme haloperoxidase family profile domain-containing protein</fullName>
    </recommendedName>
</protein>
<feature type="region of interest" description="Disordered" evidence="8">
    <location>
        <begin position="1"/>
        <end position="31"/>
    </location>
</feature>
<evidence type="ECO:0000256" key="2">
    <source>
        <dbReference type="ARBA" id="ARBA00022559"/>
    </source>
</evidence>
<name>A0A9P9RAN8_FUSSL</name>
<organism evidence="10 11">
    <name type="scientific">Fusarium solani</name>
    <name type="common">Filamentous fungus</name>
    <dbReference type="NCBI Taxonomy" id="169388"/>
    <lineage>
        <taxon>Eukaryota</taxon>
        <taxon>Fungi</taxon>
        <taxon>Dikarya</taxon>
        <taxon>Ascomycota</taxon>
        <taxon>Pezizomycotina</taxon>
        <taxon>Sordariomycetes</taxon>
        <taxon>Hypocreomycetidae</taxon>
        <taxon>Hypocreales</taxon>
        <taxon>Nectriaceae</taxon>
        <taxon>Fusarium</taxon>
        <taxon>Fusarium solani species complex</taxon>
    </lineage>
</organism>
<dbReference type="SUPFAM" id="SSF47571">
    <property type="entry name" value="Cloroperoxidase"/>
    <property type="match status" value="1"/>
</dbReference>
<keyword evidence="2" id="KW-0575">Peroxidase</keyword>
<dbReference type="InterPro" id="IPR000028">
    <property type="entry name" value="Chloroperoxidase"/>
</dbReference>
<dbReference type="GO" id="GO:0004601">
    <property type="term" value="F:peroxidase activity"/>
    <property type="evidence" value="ECO:0007669"/>
    <property type="project" value="UniProtKB-KW"/>
</dbReference>
<reference evidence="10" key="1">
    <citation type="journal article" date="2021" name="Nat. Commun.">
        <title>Genetic determinants of endophytism in the Arabidopsis root mycobiome.</title>
        <authorList>
            <person name="Mesny F."/>
            <person name="Miyauchi S."/>
            <person name="Thiergart T."/>
            <person name="Pickel B."/>
            <person name="Atanasova L."/>
            <person name="Karlsson M."/>
            <person name="Huettel B."/>
            <person name="Barry K.W."/>
            <person name="Haridas S."/>
            <person name="Chen C."/>
            <person name="Bauer D."/>
            <person name="Andreopoulos W."/>
            <person name="Pangilinan J."/>
            <person name="LaButti K."/>
            <person name="Riley R."/>
            <person name="Lipzen A."/>
            <person name="Clum A."/>
            <person name="Drula E."/>
            <person name="Henrissat B."/>
            <person name="Kohler A."/>
            <person name="Grigoriev I.V."/>
            <person name="Martin F.M."/>
            <person name="Hacquard S."/>
        </authorList>
    </citation>
    <scope>NUCLEOTIDE SEQUENCE</scope>
    <source>
        <strain evidence="10">FSSC 5 MPI-SDFR-AT-0091</strain>
    </source>
</reference>
<evidence type="ECO:0000256" key="1">
    <source>
        <dbReference type="ARBA" id="ARBA00001970"/>
    </source>
</evidence>
<dbReference type="PANTHER" id="PTHR33577:SF9">
    <property type="entry name" value="PEROXIDASE STCC"/>
    <property type="match status" value="1"/>
</dbReference>
<evidence type="ECO:0000259" key="9">
    <source>
        <dbReference type="PROSITE" id="PS51405"/>
    </source>
</evidence>
<evidence type="ECO:0000256" key="3">
    <source>
        <dbReference type="ARBA" id="ARBA00022617"/>
    </source>
</evidence>
<evidence type="ECO:0000256" key="6">
    <source>
        <dbReference type="ARBA" id="ARBA00023004"/>
    </source>
</evidence>
<dbReference type="Proteomes" id="UP000736672">
    <property type="component" value="Unassembled WGS sequence"/>
</dbReference>
<accession>A0A9P9RAN8</accession>
<dbReference type="AlphaFoldDB" id="A0A9P9RAN8"/>
<dbReference type="InterPro" id="IPR036851">
    <property type="entry name" value="Chloroperoxidase-like_sf"/>
</dbReference>
<evidence type="ECO:0000256" key="8">
    <source>
        <dbReference type="SAM" id="MobiDB-lite"/>
    </source>
</evidence>
<comment type="similarity">
    <text evidence="7">Belongs to the chloroperoxidase family.</text>
</comment>
<feature type="domain" description="Heme haloperoxidase family profile" evidence="9">
    <location>
        <begin position="116"/>
        <end position="366"/>
    </location>
</feature>
<evidence type="ECO:0000256" key="5">
    <source>
        <dbReference type="ARBA" id="ARBA00023002"/>
    </source>
</evidence>
<proteinExistence type="inferred from homology"/>
<evidence type="ECO:0000313" key="11">
    <source>
        <dbReference type="Proteomes" id="UP000736672"/>
    </source>
</evidence>
<evidence type="ECO:0000256" key="4">
    <source>
        <dbReference type="ARBA" id="ARBA00022723"/>
    </source>
</evidence>
<dbReference type="PANTHER" id="PTHR33577">
    <property type="entry name" value="STERIGMATOCYSTIN BIOSYNTHESIS PEROXIDASE STCC-RELATED"/>
    <property type="match status" value="1"/>
</dbReference>
<sequence>MSQSKLGSPQPGISRQTSSLQRTFGRRSHRPPDGVRLAYCAVGSETSSATGRKLMCSRHSKTLCHIAPACRCVAFSARTANGAYRWLAWYGDPRDLSSLVFVLQAAMADEGSEQLAKGAYAPSQPSDLRGPCPLINSLANHGYLPRDGRNVRVEEVLAGMDAVGLSKALGAVFANPIFNERAPSKFHNDPVPQRTFLQSVWHTISDPWSIFGKFGMRTPGQEDAEGHRVLNLDQLALPNVVEHDISLTRRDHQQGDNRTPQKDLIEDLLASAKDGKAITAQDLGDLRKRRIERQKADNPGCQYGAFEHDLSCAEIALVLNVIGNGSEVPCDYARAFFLEERLPIKEGWKAKTTRFGVIALITARNKIKKLIGLEY</sequence>
<comment type="cofactor">
    <cofactor evidence="1">
        <name>heme b</name>
        <dbReference type="ChEBI" id="CHEBI:60344"/>
    </cofactor>
</comment>
<keyword evidence="6" id="KW-0408">Iron</keyword>